<dbReference type="RefSeq" id="WP_131170669.1">
    <property type="nucleotide sequence ID" value="NZ_FXTL01000001.1"/>
</dbReference>
<dbReference type="CDD" id="cd20691">
    <property type="entry name" value="CdiI_EC536-like"/>
    <property type="match status" value="1"/>
</dbReference>
<evidence type="ECO:0000313" key="2">
    <source>
        <dbReference type="Proteomes" id="UP000291933"/>
    </source>
</evidence>
<dbReference type="Pfam" id="PF18616">
    <property type="entry name" value="CdiI_3"/>
    <property type="match status" value="1"/>
</dbReference>
<name>A0A4Q9KNS4_PROTD</name>
<dbReference type="Proteomes" id="UP000291933">
    <property type="component" value="Unassembled WGS sequence"/>
</dbReference>
<dbReference type="AlphaFoldDB" id="A0A4Q9KNS4"/>
<comment type="caution">
    <text evidence="1">The sequence shown here is derived from an EMBL/GenBank/DDBJ whole genome shotgun (WGS) entry which is preliminary data.</text>
</comment>
<accession>A0A4Q9KNS4</accession>
<gene>
    <name evidence="1" type="ORF">ET996_00890</name>
</gene>
<organism evidence="1 2">
    <name type="scientific">Propioniciclava tarda</name>
    <dbReference type="NCBI Taxonomy" id="433330"/>
    <lineage>
        <taxon>Bacteria</taxon>
        <taxon>Bacillati</taxon>
        <taxon>Actinomycetota</taxon>
        <taxon>Actinomycetes</taxon>
        <taxon>Propionibacteriales</taxon>
        <taxon>Propionibacteriaceae</taxon>
        <taxon>Propioniciclava</taxon>
    </lineage>
</organism>
<dbReference type="EMBL" id="SDMR01000001">
    <property type="protein sequence ID" value="TBT96257.1"/>
    <property type="molecule type" value="Genomic_DNA"/>
</dbReference>
<evidence type="ECO:0000313" key="1">
    <source>
        <dbReference type="EMBL" id="TBT96257.1"/>
    </source>
</evidence>
<protein>
    <submittedName>
        <fullName evidence="1">Uncharacterized protein</fullName>
    </submittedName>
</protein>
<dbReference type="InterPro" id="IPR040547">
    <property type="entry name" value="CdiI"/>
</dbReference>
<keyword evidence="2" id="KW-1185">Reference proteome</keyword>
<proteinExistence type="predicted"/>
<reference evidence="1 2" key="1">
    <citation type="submission" date="2019-01" db="EMBL/GenBank/DDBJ databases">
        <title>Lactibacter flavus gen. nov., sp. nov., a novel bacterium of the family Propionibacteriaceae isolated from raw milk and dairy products.</title>
        <authorList>
            <person name="Huptas C."/>
            <person name="Wenning M."/>
            <person name="Breitenwieser F."/>
            <person name="Doll E."/>
            <person name="Von Neubeck M."/>
            <person name="Busse H.-J."/>
            <person name="Scherer S."/>
        </authorList>
    </citation>
    <scope>NUCLEOTIDE SEQUENCE [LARGE SCALE GENOMIC DNA]</scope>
    <source>
        <strain evidence="1 2">DSM 22130</strain>
    </source>
</reference>
<dbReference type="OrthoDB" id="4829274at2"/>
<sequence>MATDATINQLEGLTERPAGLSVQGALARDLRNVPLARLTVADLRVLLLEGEGLAHVVPLALDIVTDDPDASSGAFRGDLLAAVERVPSGFWLTHPDLRRRVEKIQAARLRAAFGD</sequence>